<dbReference type="InterPro" id="IPR005219">
    <property type="entry name" value="PqiA-like_proteobact"/>
</dbReference>
<name>Q47ZJ6_COLP3</name>
<dbReference type="EMBL" id="CP000083">
    <property type="protein sequence ID" value="AAZ27327.1"/>
    <property type="molecule type" value="Genomic_DNA"/>
</dbReference>
<keyword evidence="5 8" id="KW-0812">Transmembrane</keyword>
<feature type="transmembrane region" description="Helical" evidence="8">
    <location>
        <begin position="242"/>
        <end position="261"/>
    </location>
</feature>
<gene>
    <name evidence="9" type="ordered locus">CPS_3076</name>
</gene>
<feature type="transmembrane region" description="Helical" evidence="8">
    <location>
        <begin position="174"/>
        <end position="191"/>
    </location>
</feature>
<dbReference type="AlphaFoldDB" id="Q47ZJ6"/>
<evidence type="ECO:0000256" key="1">
    <source>
        <dbReference type="ARBA" id="ARBA00004429"/>
    </source>
</evidence>
<keyword evidence="4" id="KW-0997">Cell inner membrane</keyword>
<evidence type="ECO:0000256" key="6">
    <source>
        <dbReference type="ARBA" id="ARBA00022989"/>
    </source>
</evidence>
<dbReference type="InterPro" id="IPR007498">
    <property type="entry name" value="PqiA-like"/>
</dbReference>
<feature type="transmembrane region" description="Helical" evidence="8">
    <location>
        <begin position="96"/>
        <end position="121"/>
    </location>
</feature>
<feature type="transmembrane region" description="Helical" evidence="8">
    <location>
        <begin position="362"/>
        <end position="385"/>
    </location>
</feature>
<keyword evidence="7 8" id="KW-0472">Membrane</keyword>
<dbReference type="NCBIfam" id="TIGR00155">
    <property type="entry name" value="pqiA_fam"/>
    <property type="match status" value="1"/>
</dbReference>
<dbReference type="Proteomes" id="UP000000547">
    <property type="component" value="Chromosome"/>
</dbReference>
<evidence type="ECO:0000256" key="5">
    <source>
        <dbReference type="ARBA" id="ARBA00022692"/>
    </source>
</evidence>
<keyword evidence="6 8" id="KW-1133">Transmembrane helix</keyword>
<feature type="transmembrane region" description="Helical" evidence="8">
    <location>
        <begin position="289"/>
        <end position="315"/>
    </location>
</feature>
<evidence type="ECO:0000256" key="3">
    <source>
        <dbReference type="ARBA" id="ARBA00022475"/>
    </source>
</evidence>
<dbReference type="GO" id="GO:0005886">
    <property type="term" value="C:plasma membrane"/>
    <property type="evidence" value="ECO:0007669"/>
    <property type="project" value="UniProtKB-SubCell"/>
</dbReference>
<sequence>MDDQSSSIVECHECALSVDISLLIERQKALCPRCGFLLSSKHHNALDRILAYSISAIFFLLLSLPFEFLAFQSNGIERKIDILASLTILNNNNYHVLAVLEVLTIFVIPALILFSLIYLTIALRKGIYPRAGQYLLKLTYKLLPWSMVEIFVVGVLVSLIKIISLADISLGPSFYAYILFSLAMTAAVLHMDKHQLNQLLNYCKSNQATQKKQIKPTKLKDVTPRNHLSLALKKRISVQKTWALLITSIVFYIPANILPIMNTRFLGQDEPSTILGGVILLWEMGSYPIAAVIFVASVAVPMAKMLVLVWLNYSVQHQHSRFSKERVKLYRLAEFVGRWSMVDVYVVIILVTLIQLGNTMSIYPGGAALAFSGVVITTMLAAMSFEPQFIWQTKNNLYSEECNDQ</sequence>
<reference evidence="9" key="1">
    <citation type="journal article" date="2005" name="Proc. Natl. Acad. Sci. U.S.A.">
        <title>The psychrophilic lifestyle as revealed by the genome sequence of Colwellia psychrerythraea 34H through genomic and proteomic analyses.</title>
        <authorList>
            <person name="Methe B.A."/>
            <person name="Nelson K.E."/>
            <person name="Deming J.W."/>
            <person name="Momen B."/>
            <person name="Melamud E."/>
            <person name="Zhang X."/>
            <person name="Moult J."/>
            <person name="Madupu R."/>
            <person name="Nelson W.C."/>
            <person name="Dodson R.J."/>
            <person name="Brinkac L.M."/>
            <person name="Daugherty S.C."/>
            <person name="Durkin A.S."/>
            <person name="DeBoy R.T."/>
            <person name="Kolonay J.F."/>
            <person name="Sullivan S.A."/>
            <person name="Zhou L."/>
            <person name="Davidsen T.M."/>
            <person name="Wu M."/>
            <person name="Huston A.L."/>
            <person name="Lewis M."/>
            <person name="Weaver B."/>
            <person name="Weidman J.F."/>
            <person name="Khouri H."/>
            <person name="Utterback T.R."/>
            <person name="Feldblyum T.V."/>
            <person name="Fraser C.M."/>
        </authorList>
    </citation>
    <scope>NUCLEOTIDE SEQUENCE [LARGE SCALE GENOMIC DNA]</scope>
    <source>
        <strain evidence="9">34H</strain>
    </source>
</reference>
<dbReference type="InterPro" id="IPR051800">
    <property type="entry name" value="PqiA-PqiB_transport"/>
</dbReference>
<feature type="transmembrane region" description="Helical" evidence="8">
    <location>
        <begin position="336"/>
        <end position="356"/>
    </location>
</feature>
<evidence type="ECO:0000256" key="8">
    <source>
        <dbReference type="SAM" id="Phobius"/>
    </source>
</evidence>
<evidence type="ECO:0000313" key="9">
    <source>
        <dbReference type="EMBL" id="AAZ27327.1"/>
    </source>
</evidence>
<evidence type="ECO:0000256" key="7">
    <source>
        <dbReference type="ARBA" id="ARBA00023136"/>
    </source>
</evidence>
<feature type="transmembrane region" description="Helical" evidence="8">
    <location>
        <begin position="49"/>
        <end position="71"/>
    </location>
</feature>
<proteinExistence type="inferred from homology"/>
<protein>
    <submittedName>
        <fullName evidence="9">Integral membrane protein, PqiA family</fullName>
    </submittedName>
</protein>
<evidence type="ECO:0000256" key="4">
    <source>
        <dbReference type="ARBA" id="ARBA00022519"/>
    </source>
</evidence>
<dbReference type="RefSeq" id="WP_011043863.1">
    <property type="nucleotide sequence ID" value="NC_003910.7"/>
</dbReference>
<dbReference type="KEGG" id="cps:CPS_3076"/>
<evidence type="ECO:0000256" key="2">
    <source>
        <dbReference type="ARBA" id="ARBA00007555"/>
    </source>
</evidence>
<dbReference type="STRING" id="167879.CPS_3076"/>
<dbReference type="PANTHER" id="PTHR30462">
    <property type="entry name" value="INTERMEMBRANE TRANSPORT PROTEIN PQIB-RELATED"/>
    <property type="match status" value="1"/>
</dbReference>
<comment type="subcellular location">
    <subcellularLocation>
        <location evidence="1">Cell inner membrane</location>
        <topology evidence="1">Multi-pass membrane protein</topology>
    </subcellularLocation>
</comment>
<dbReference type="PANTHER" id="PTHR30462:SF3">
    <property type="entry name" value="INTERMEMBRANE TRANSPORT PROTEIN PQIA"/>
    <property type="match status" value="1"/>
</dbReference>
<evidence type="ECO:0000313" key="10">
    <source>
        <dbReference type="Proteomes" id="UP000000547"/>
    </source>
</evidence>
<accession>Q47ZJ6</accession>
<organism evidence="9 10">
    <name type="scientific">Colwellia psychrerythraea (strain 34H / ATCC BAA-681)</name>
    <name type="common">Vibrio psychroerythus</name>
    <dbReference type="NCBI Taxonomy" id="167879"/>
    <lineage>
        <taxon>Bacteria</taxon>
        <taxon>Pseudomonadati</taxon>
        <taxon>Pseudomonadota</taxon>
        <taxon>Gammaproteobacteria</taxon>
        <taxon>Alteromonadales</taxon>
        <taxon>Colwelliaceae</taxon>
        <taxon>Colwellia</taxon>
    </lineage>
</organism>
<comment type="similarity">
    <text evidence="2">Belongs to the PqiA family.</text>
</comment>
<feature type="transmembrane region" description="Helical" evidence="8">
    <location>
        <begin position="142"/>
        <end position="162"/>
    </location>
</feature>
<dbReference type="HOGENOM" id="CLU_041903_0_1_6"/>
<keyword evidence="3" id="KW-1003">Cell membrane</keyword>
<dbReference type="Pfam" id="PF04403">
    <property type="entry name" value="PqiA"/>
    <property type="match status" value="2"/>
</dbReference>